<evidence type="ECO:0000313" key="2">
    <source>
        <dbReference type="EMBL" id="AZA13210.1"/>
    </source>
</evidence>
<sequence length="244" mass="24484" precursor="true">MQRRRVITAILAATAAFTASFGPVAAAPQPAAATSSELFPALSSVVAPLAGQPLLDPLGRPTPEVLAQIRAAAALPGVPQSTRTKLLAAADFFAGTGEGGPPLPENAPQFTQFGWPTAADRCIGGELTSIGTAIAVPGPASLPLPGVAPGHTAFVFTALGTAAAATDQTGGMRVHWINLNTGKIGSTPLRNTGVNPQGPATVVADAATGSGRVIAIVDGPVITQDGQQTTRCHYFPSIGMVTVP</sequence>
<dbReference type="KEGG" id="ccho:CCHOA_04005"/>
<organism evidence="2 3">
    <name type="scientific">Corynebacterium choanae</name>
    <dbReference type="NCBI Taxonomy" id="1862358"/>
    <lineage>
        <taxon>Bacteria</taxon>
        <taxon>Bacillati</taxon>
        <taxon>Actinomycetota</taxon>
        <taxon>Actinomycetes</taxon>
        <taxon>Mycobacteriales</taxon>
        <taxon>Corynebacteriaceae</taxon>
        <taxon>Corynebacterium</taxon>
    </lineage>
</organism>
<accession>A0A3G6J9T8</accession>
<protein>
    <recommendedName>
        <fullName evidence="4">Secreted protein</fullName>
    </recommendedName>
</protein>
<evidence type="ECO:0008006" key="4">
    <source>
        <dbReference type="Google" id="ProtNLM"/>
    </source>
</evidence>
<dbReference type="RefSeq" id="WP_245992192.1">
    <property type="nucleotide sequence ID" value="NZ_CP033896.1"/>
</dbReference>
<keyword evidence="3" id="KW-1185">Reference proteome</keyword>
<feature type="chain" id="PRO_5018233158" description="Secreted protein" evidence="1">
    <location>
        <begin position="27"/>
        <end position="244"/>
    </location>
</feature>
<gene>
    <name evidence="2" type="ORF">CCHOA_04005</name>
</gene>
<proteinExistence type="predicted"/>
<evidence type="ECO:0000313" key="3">
    <source>
        <dbReference type="Proteomes" id="UP000269019"/>
    </source>
</evidence>
<evidence type="ECO:0000256" key="1">
    <source>
        <dbReference type="SAM" id="SignalP"/>
    </source>
</evidence>
<dbReference type="AlphaFoldDB" id="A0A3G6J9T8"/>
<keyword evidence="1" id="KW-0732">Signal</keyword>
<dbReference type="EMBL" id="CP033896">
    <property type="protein sequence ID" value="AZA13210.1"/>
    <property type="molecule type" value="Genomic_DNA"/>
</dbReference>
<reference evidence="2 3" key="1">
    <citation type="submission" date="2018-11" db="EMBL/GenBank/DDBJ databases">
        <authorList>
            <person name="Kleinhagauer T."/>
            <person name="Glaeser S.P."/>
            <person name="Spergser J."/>
            <person name="Ruckert C."/>
            <person name="Kaempfer P."/>
            <person name="Busse H.-J."/>
        </authorList>
    </citation>
    <scope>NUCLEOTIDE SEQUENCE [LARGE SCALE GENOMIC DNA]</scope>
    <source>
        <strain evidence="2 3">200CH</strain>
    </source>
</reference>
<feature type="signal peptide" evidence="1">
    <location>
        <begin position="1"/>
        <end position="26"/>
    </location>
</feature>
<name>A0A3G6J9T8_9CORY</name>
<dbReference type="Proteomes" id="UP000269019">
    <property type="component" value="Chromosome"/>
</dbReference>